<dbReference type="GO" id="GO:0008270">
    <property type="term" value="F:zinc ion binding"/>
    <property type="evidence" value="ECO:0007669"/>
    <property type="project" value="UniProtKB-KW"/>
</dbReference>
<dbReference type="PROSITE" id="PS50157">
    <property type="entry name" value="ZINC_FINGER_C2H2_2"/>
    <property type="match status" value="2"/>
</dbReference>
<dbReference type="Pfam" id="PF13912">
    <property type="entry name" value="zf-C2H2_6"/>
    <property type="match status" value="2"/>
</dbReference>
<dbReference type="Proteomes" id="UP000326396">
    <property type="component" value="Linkage Group LG7"/>
</dbReference>
<keyword evidence="5" id="KW-0862">Zinc</keyword>
<keyword evidence="8" id="KW-0539">Nucleus</keyword>
<keyword evidence="13" id="KW-1185">Reference proteome</keyword>
<feature type="region of interest" description="Disordered" evidence="10">
    <location>
        <begin position="57"/>
        <end position="79"/>
    </location>
</feature>
<evidence type="ECO:0000256" key="2">
    <source>
        <dbReference type="ARBA" id="ARBA00022723"/>
    </source>
</evidence>
<evidence type="ECO:0000256" key="5">
    <source>
        <dbReference type="ARBA" id="ARBA00022833"/>
    </source>
</evidence>
<dbReference type="GO" id="GO:0010200">
    <property type="term" value="P:response to chitin"/>
    <property type="evidence" value="ECO:0007669"/>
    <property type="project" value="TreeGrafter"/>
</dbReference>
<dbReference type="SMART" id="SM00355">
    <property type="entry name" value="ZnF_C2H2"/>
    <property type="match status" value="2"/>
</dbReference>
<name>A0A5N6M0J2_9ASTR</name>
<dbReference type="InterPro" id="IPR036236">
    <property type="entry name" value="Znf_C2H2_sf"/>
</dbReference>
<organism evidence="12 13">
    <name type="scientific">Mikania micrantha</name>
    <name type="common">bitter vine</name>
    <dbReference type="NCBI Taxonomy" id="192012"/>
    <lineage>
        <taxon>Eukaryota</taxon>
        <taxon>Viridiplantae</taxon>
        <taxon>Streptophyta</taxon>
        <taxon>Embryophyta</taxon>
        <taxon>Tracheophyta</taxon>
        <taxon>Spermatophyta</taxon>
        <taxon>Magnoliopsida</taxon>
        <taxon>eudicotyledons</taxon>
        <taxon>Gunneridae</taxon>
        <taxon>Pentapetalae</taxon>
        <taxon>asterids</taxon>
        <taxon>campanulids</taxon>
        <taxon>Asterales</taxon>
        <taxon>Asteraceae</taxon>
        <taxon>Asteroideae</taxon>
        <taxon>Heliantheae alliance</taxon>
        <taxon>Eupatorieae</taxon>
        <taxon>Mikania</taxon>
    </lineage>
</organism>
<dbReference type="SUPFAM" id="SSF57667">
    <property type="entry name" value="beta-beta-alpha zinc fingers"/>
    <property type="match status" value="1"/>
</dbReference>
<evidence type="ECO:0000256" key="4">
    <source>
        <dbReference type="ARBA" id="ARBA00022771"/>
    </source>
</evidence>
<feature type="domain" description="C2H2-type" evidence="11">
    <location>
        <begin position="42"/>
        <end position="69"/>
    </location>
</feature>
<keyword evidence="4 9" id="KW-0863">Zinc-finger</keyword>
<evidence type="ECO:0000256" key="1">
    <source>
        <dbReference type="ARBA" id="ARBA00004123"/>
    </source>
</evidence>
<evidence type="ECO:0000256" key="3">
    <source>
        <dbReference type="ARBA" id="ARBA00022737"/>
    </source>
</evidence>
<evidence type="ECO:0000256" key="7">
    <source>
        <dbReference type="ARBA" id="ARBA00023163"/>
    </source>
</evidence>
<evidence type="ECO:0000259" key="11">
    <source>
        <dbReference type="PROSITE" id="PS50157"/>
    </source>
</evidence>
<dbReference type="PROSITE" id="PS00028">
    <property type="entry name" value="ZINC_FINGER_C2H2_1"/>
    <property type="match status" value="2"/>
</dbReference>
<sequence>MSLATRRHREDNIENFVRKNTRMIVQHSAEKPTTTGYNNGLYKCKDCDKEYRSFQALGGHRASHRAPRPDTTTGLESNSKPKLHRCKICNKGFEIGQALGGHMRKHWKKKNKVNDILPVDSNSCSTSSSLSNLNHSNGDQKVFKYDLNLTPHENQWSNGEQLDQDFSLAAT</sequence>
<dbReference type="PANTHER" id="PTHR26374">
    <property type="entry name" value="ZINC FINGER PROTEIN ZAT5"/>
    <property type="match status" value="1"/>
</dbReference>
<evidence type="ECO:0000313" key="13">
    <source>
        <dbReference type="Proteomes" id="UP000326396"/>
    </source>
</evidence>
<dbReference type="GO" id="GO:0005634">
    <property type="term" value="C:nucleus"/>
    <property type="evidence" value="ECO:0007669"/>
    <property type="project" value="UniProtKB-SubCell"/>
</dbReference>
<reference evidence="12 13" key="1">
    <citation type="submission" date="2019-05" db="EMBL/GenBank/DDBJ databases">
        <title>Mikania micrantha, genome provides insights into the molecular mechanism of rapid growth.</title>
        <authorList>
            <person name="Liu B."/>
        </authorList>
    </citation>
    <scope>NUCLEOTIDE SEQUENCE [LARGE SCALE GENOMIC DNA]</scope>
    <source>
        <strain evidence="12">NLD-2019</strain>
        <tissue evidence="12">Leaf</tissue>
    </source>
</reference>
<evidence type="ECO:0000256" key="9">
    <source>
        <dbReference type="PROSITE-ProRule" id="PRU00042"/>
    </source>
</evidence>
<comment type="caution">
    <text evidence="12">The sequence shown here is derived from an EMBL/GenBank/DDBJ whole genome shotgun (WGS) entry which is preliminary data.</text>
</comment>
<gene>
    <name evidence="12" type="ORF">E3N88_35299</name>
</gene>
<evidence type="ECO:0000313" key="12">
    <source>
        <dbReference type="EMBL" id="KAD3067419.1"/>
    </source>
</evidence>
<evidence type="ECO:0000256" key="10">
    <source>
        <dbReference type="SAM" id="MobiDB-lite"/>
    </source>
</evidence>
<keyword evidence="7" id="KW-0804">Transcription</keyword>
<dbReference type="InterPro" id="IPR013087">
    <property type="entry name" value="Znf_C2H2_type"/>
</dbReference>
<keyword evidence="6" id="KW-0805">Transcription regulation</keyword>
<accession>A0A5N6M0J2</accession>
<dbReference type="AlphaFoldDB" id="A0A5N6M0J2"/>
<proteinExistence type="predicted"/>
<feature type="compositionally biased region" description="Polar residues" evidence="10">
    <location>
        <begin position="70"/>
        <end position="79"/>
    </location>
</feature>
<dbReference type="Gene3D" id="3.30.160.60">
    <property type="entry name" value="Classic Zinc Finger"/>
    <property type="match status" value="1"/>
</dbReference>
<feature type="domain" description="C2H2-type" evidence="11">
    <location>
        <begin position="84"/>
        <end position="111"/>
    </location>
</feature>
<dbReference type="EMBL" id="SZYD01000017">
    <property type="protein sequence ID" value="KAD3067419.1"/>
    <property type="molecule type" value="Genomic_DNA"/>
</dbReference>
<evidence type="ECO:0000256" key="6">
    <source>
        <dbReference type="ARBA" id="ARBA00023015"/>
    </source>
</evidence>
<comment type="subcellular location">
    <subcellularLocation>
        <location evidence="1">Nucleus</location>
    </subcellularLocation>
</comment>
<keyword evidence="3" id="KW-0677">Repeat</keyword>
<dbReference type="PANTHER" id="PTHR26374:SF413">
    <property type="entry name" value="ZINC FINGER C2H2-TYPE_INTEGRASE DNA-BINDING DOMAIN-CONTAINING PROTEIN-RELATED"/>
    <property type="match status" value="1"/>
</dbReference>
<evidence type="ECO:0000256" key="8">
    <source>
        <dbReference type="ARBA" id="ARBA00023242"/>
    </source>
</evidence>
<dbReference type="OrthoDB" id="9411774at2759"/>
<protein>
    <recommendedName>
        <fullName evidence="11">C2H2-type domain-containing protein</fullName>
    </recommendedName>
</protein>
<keyword evidence="2" id="KW-0479">Metal-binding</keyword>